<dbReference type="InterPro" id="IPR004843">
    <property type="entry name" value="Calcineurin-like_PHP"/>
</dbReference>
<dbReference type="OrthoDB" id="9787800at2"/>
<dbReference type="Pfam" id="PF00149">
    <property type="entry name" value="Metallophos"/>
    <property type="match status" value="1"/>
</dbReference>
<dbReference type="AlphaFoldDB" id="A0A4R2LCF0"/>
<dbReference type="CDD" id="cd00838">
    <property type="entry name" value="MPP_superfamily"/>
    <property type="match status" value="1"/>
</dbReference>
<keyword evidence="3" id="KW-1185">Reference proteome</keyword>
<reference evidence="2 3" key="1">
    <citation type="submission" date="2019-03" db="EMBL/GenBank/DDBJ databases">
        <title>Genomic Encyclopedia of Type Strains, Phase IV (KMG-IV): sequencing the most valuable type-strain genomes for metagenomic binning, comparative biology and taxonomic classification.</title>
        <authorList>
            <person name="Goeker M."/>
        </authorList>
    </citation>
    <scope>NUCLEOTIDE SEQUENCE [LARGE SCALE GENOMIC DNA]</scope>
    <source>
        <strain evidence="2 3">DSM 28559</strain>
    </source>
</reference>
<dbReference type="InterPro" id="IPR029052">
    <property type="entry name" value="Metallo-depent_PP-like"/>
</dbReference>
<name>A0A4R2LCF0_9FIRM</name>
<dbReference type="RefSeq" id="WP_132089004.1">
    <property type="nucleotide sequence ID" value="NZ_JANKAQ010000001.1"/>
</dbReference>
<dbReference type="EMBL" id="SLXA01000002">
    <property type="protein sequence ID" value="TCO85957.1"/>
    <property type="molecule type" value="Genomic_DNA"/>
</dbReference>
<protein>
    <submittedName>
        <fullName evidence="2">Calcineurin-like phosphoesterase family protein</fullName>
    </submittedName>
</protein>
<sequence length="261" mass="31032">MIYITGDTHADFRRFTKKQRNRLPFELTENDMVIICGDFGLLWSKNDKTLKYNLDWMSRLPFQILWVAGNHENYDMIEEYDLEEWHGGKVRHILRDKIIYLERGQVFQIEGKKFFTFGGASSHDVQGGILDIDDSDYTERRVAANKAGLPYRVKRISWWEQELPTEEEMQEGIRNLEKVHYKVDYVISHCLSSKLQDKLERHLGGGNSVKLYEEDILTDYFDKLEEKLQYTRWYCGHYHLNMDVDEQHTVMYEMIVPLEGS</sequence>
<accession>A0A4R2LCF0</accession>
<dbReference type="Gene3D" id="3.60.21.10">
    <property type="match status" value="1"/>
</dbReference>
<comment type="caution">
    <text evidence="2">The sequence shown here is derived from an EMBL/GenBank/DDBJ whole genome shotgun (WGS) entry which is preliminary data.</text>
</comment>
<gene>
    <name evidence="2" type="ORF">EV212_102275</name>
</gene>
<evidence type="ECO:0000259" key="1">
    <source>
        <dbReference type="Pfam" id="PF00149"/>
    </source>
</evidence>
<dbReference type="GO" id="GO:0016787">
    <property type="term" value="F:hydrolase activity"/>
    <property type="evidence" value="ECO:0007669"/>
    <property type="project" value="InterPro"/>
</dbReference>
<dbReference type="SUPFAM" id="SSF56300">
    <property type="entry name" value="Metallo-dependent phosphatases"/>
    <property type="match status" value="1"/>
</dbReference>
<feature type="domain" description="Calcineurin-like phosphoesterase" evidence="1">
    <location>
        <begin position="2"/>
        <end position="239"/>
    </location>
</feature>
<proteinExistence type="predicted"/>
<evidence type="ECO:0000313" key="3">
    <source>
        <dbReference type="Proteomes" id="UP000295711"/>
    </source>
</evidence>
<evidence type="ECO:0000313" key="2">
    <source>
        <dbReference type="EMBL" id="TCO85957.1"/>
    </source>
</evidence>
<dbReference type="Proteomes" id="UP000295711">
    <property type="component" value="Unassembled WGS sequence"/>
</dbReference>
<organism evidence="2 3">
    <name type="scientific">Frisingicoccus caecimuris</name>
    <dbReference type="NCBI Taxonomy" id="1796636"/>
    <lineage>
        <taxon>Bacteria</taxon>
        <taxon>Bacillati</taxon>
        <taxon>Bacillota</taxon>
        <taxon>Clostridia</taxon>
        <taxon>Lachnospirales</taxon>
        <taxon>Lachnospiraceae</taxon>
        <taxon>Frisingicoccus</taxon>
    </lineage>
</organism>